<dbReference type="PANTHER" id="PTHR22166">
    <property type="entry name" value="ENDOPLASMIC RETICULUM JUNCTION FORMATION PROTEIN LUNAPARK"/>
    <property type="match status" value="1"/>
</dbReference>
<evidence type="ECO:0000256" key="2">
    <source>
        <dbReference type="SAM" id="Phobius"/>
    </source>
</evidence>
<dbReference type="GO" id="GO:0071782">
    <property type="term" value="C:endoplasmic reticulum tubular network"/>
    <property type="evidence" value="ECO:0007669"/>
    <property type="project" value="TreeGrafter"/>
</dbReference>
<organism evidence="3 4">
    <name type="scientific">Cynara cardunculus var. scolymus</name>
    <name type="common">Globe artichoke</name>
    <name type="synonym">Cynara scolymus</name>
    <dbReference type="NCBI Taxonomy" id="59895"/>
    <lineage>
        <taxon>Eukaryota</taxon>
        <taxon>Viridiplantae</taxon>
        <taxon>Streptophyta</taxon>
        <taxon>Embryophyta</taxon>
        <taxon>Tracheophyta</taxon>
        <taxon>Spermatophyta</taxon>
        <taxon>Magnoliopsida</taxon>
        <taxon>eudicotyledons</taxon>
        <taxon>Gunneridae</taxon>
        <taxon>Pentapetalae</taxon>
        <taxon>asterids</taxon>
        <taxon>campanulids</taxon>
        <taxon>Asterales</taxon>
        <taxon>Asteraceae</taxon>
        <taxon>Carduoideae</taxon>
        <taxon>Cardueae</taxon>
        <taxon>Carduinae</taxon>
        <taxon>Cynara</taxon>
    </lineage>
</organism>
<proteinExistence type="predicted"/>
<feature type="compositionally biased region" description="Polar residues" evidence="1">
    <location>
        <begin position="276"/>
        <end position="288"/>
    </location>
</feature>
<dbReference type="STRING" id="59895.A0A103XLU3"/>
<sequence length="349" mass="38591">MAEENDVKELVEKKNGYTPKKEKKSIFSRIWNWIWLHGDDIEQRLQYISKAEASLLARIKKRASRRRRMARDLIVFSVIFEVAAIGYAIMTTRTANMDWRVRGLRVLPMFLLPVLSRAFYSGLITFTGMCKFPFKKYDPDPAAKAAAASVLASKLGADSGLQVSVGGDEPQPNQQGAGKSSDVDFAQSTGLRRRNPPEARSPGGKLVDHSDKETASYAGSEVSEISLPSELVVEHHNPMAINSHDGGLARKEDYPFISYYCPHCHSLNRPRKSDENSSGTNTPDTRSSTSHRHGSNKPKNSDENLSETNTRDTRSSMADANLRKQSSESTTENVSASSTPPEAVAVKES</sequence>
<dbReference type="InterPro" id="IPR040115">
    <property type="entry name" value="Lnp"/>
</dbReference>
<feature type="compositionally biased region" description="Polar residues" evidence="1">
    <location>
        <begin position="327"/>
        <end position="340"/>
    </location>
</feature>
<dbReference type="Proteomes" id="UP000243975">
    <property type="component" value="Unassembled WGS sequence"/>
</dbReference>
<keyword evidence="2" id="KW-0812">Transmembrane</keyword>
<feature type="region of interest" description="Disordered" evidence="1">
    <location>
        <begin position="161"/>
        <end position="223"/>
    </location>
</feature>
<dbReference type="Gramene" id="KVH93068">
    <property type="protein sequence ID" value="KVH93068"/>
    <property type="gene ID" value="Ccrd_004881"/>
</dbReference>
<keyword evidence="2" id="KW-1133">Transmembrane helix</keyword>
<dbReference type="GO" id="GO:0071786">
    <property type="term" value="P:endoplasmic reticulum tubular network organization"/>
    <property type="evidence" value="ECO:0007669"/>
    <property type="project" value="InterPro"/>
</dbReference>
<feature type="region of interest" description="Disordered" evidence="1">
    <location>
        <begin position="269"/>
        <end position="349"/>
    </location>
</feature>
<gene>
    <name evidence="3" type="ORF">Ccrd_004881</name>
</gene>
<keyword evidence="2" id="KW-0472">Membrane</keyword>
<dbReference type="AlphaFoldDB" id="A0A103XLU3"/>
<name>A0A103XLU3_CYNCS</name>
<dbReference type="PANTHER" id="PTHR22166:SF12">
    <property type="entry name" value="ENDOPLASMIC RETICULUM JUNCTION FORMATION PROTEIN LUNAPARK"/>
    <property type="match status" value="1"/>
</dbReference>
<accession>A0A103XLU3</accession>
<evidence type="ECO:0000313" key="4">
    <source>
        <dbReference type="Proteomes" id="UP000243975"/>
    </source>
</evidence>
<dbReference type="EMBL" id="LEKV01004796">
    <property type="protein sequence ID" value="KVH93068.1"/>
    <property type="molecule type" value="Genomic_DNA"/>
</dbReference>
<keyword evidence="4" id="KW-1185">Reference proteome</keyword>
<feature type="transmembrane region" description="Helical" evidence="2">
    <location>
        <begin position="70"/>
        <end position="90"/>
    </location>
</feature>
<protein>
    <recommendedName>
        <fullName evidence="5">Lunapark domain-containing protein</fullName>
    </recommendedName>
</protein>
<evidence type="ECO:0000256" key="1">
    <source>
        <dbReference type="SAM" id="MobiDB-lite"/>
    </source>
</evidence>
<reference evidence="3 4" key="1">
    <citation type="journal article" date="2016" name="Sci. Rep.">
        <title>The genome sequence of the outbreeding globe artichoke constructed de novo incorporating a phase-aware low-pass sequencing strategy of F1 progeny.</title>
        <authorList>
            <person name="Scaglione D."/>
            <person name="Reyes-Chin-Wo S."/>
            <person name="Acquadro A."/>
            <person name="Froenicke L."/>
            <person name="Portis E."/>
            <person name="Beitel C."/>
            <person name="Tirone M."/>
            <person name="Mauro R."/>
            <person name="Lo Monaco A."/>
            <person name="Mauromicale G."/>
            <person name="Faccioli P."/>
            <person name="Cattivelli L."/>
            <person name="Rieseberg L."/>
            <person name="Michelmore R."/>
            <person name="Lanteri S."/>
        </authorList>
    </citation>
    <scope>NUCLEOTIDE SEQUENCE [LARGE SCALE GENOMIC DNA]</scope>
    <source>
        <strain evidence="3">2C</strain>
    </source>
</reference>
<evidence type="ECO:0000313" key="3">
    <source>
        <dbReference type="EMBL" id="KVH93068.1"/>
    </source>
</evidence>
<comment type="caution">
    <text evidence="3">The sequence shown here is derived from an EMBL/GenBank/DDBJ whole genome shotgun (WGS) entry which is preliminary data.</text>
</comment>
<feature type="transmembrane region" description="Helical" evidence="2">
    <location>
        <begin position="110"/>
        <end position="130"/>
    </location>
</feature>
<evidence type="ECO:0008006" key="5">
    <source>
        <dbReference type="Google" id="ProtNLM"/>
    </source>
</evidence>